<dbReference type="Proteomes" id="UP000309138">
    <property type="component" value="Unassembled WGS sequence"/>
</dbReference>
<keyword evidence="2" id="KW-1185">Reference proteome</keyword>
<dbReference type="EMBL" id="SWKR01000002">
    <property type="protein sequence ID" value="TKD52162.1"/>
    <property type="molecule type" value="Genomic_DNA"/>
</dbReference>
<dbReference type="Pfam" id="PF11776">
    <property type="entry name" value="RcnB"/>
    <property type="match status" value="1"/>
</dbReference>
<accession>A0A4U1L5Q7</accession>
<comment type="caution">
    <text evidence="1">The sequence shown here is derived from an EMBL/GenBank/DDBJ whole genome shotgun (WGS) entry which is preliminary data.</text>
</comment>
<protein>
    <recommendedName>
        <fullName evidence="3">Regulator RcnB of Ni and Co efflux</fullName>
    </recommendedName>
</protein>
<dbReference type="InterPro" id="IPR024572">
    <property type="entry name" value="RcnB"/>
</dbReference>
<evidence type="ECO:0000313" key="1">
    <source>
        <dbReference type="EMBL" id="TKD52162.1"/>
    </source>
</evidence>
<evidence type="ECO:0000313" key="2">
    <source>
        <dbReference type="Proteomes" id="UP000309138"/>
    </source>
</evidence>
<proteinExistence type="predicted"/>
<name>A0A4U1L5Q7_9SPHN</name>
<organism evidence="1 2">
    <name type="scientific">Sphingomonas baiyangensis</name>
    <dbReference type="NCBI Taxonomy" id="2572576"/>
    <lineage>
        <taxon>Bacteria</taxon>
        <taxon>Pseudomonadati</taxon>
        <taxon>Pseudomonadota</taxon>
        <taxon>Alphaproteobacteria</taxon>
        <taxon>Sphingomonadales</taxon>
        <taxon>Sphingomonadaceae</taxon>
        <taxon>Sphingomonas</taxon>
    </lineage>
</organism>
<gene>
    <name evidence="1" type="ORF">FBR43_07915</name>
</gene>
<dbReference type="Gene3D" id="3.10.450.160">
    <property type="entry name" value="inner membrane protein cigr"/>
    <property type="match status" value="1"/>
</dbReference>
<reference evidence="1 2" key="1">
    <citation type="submission" date="2019-04" db="EMBL/GenBank/DDBJ databases">
        <authorList>
            <person name="Yang Y."/>
            <person name="Wei D."/>
        </authorList>
    </citation>
    <scope>NUCLEOTIDE SEQUENCE [LARGE SCALE GENOMIC DNA]</scope>
    <source>
        <strain evidence="1 2">L-1-4w-11</strain>
    </source>
</reference>
<dbReference type="AlphaFoldDB" id="A0A4U1L5Q7"/>
<sequence length="143" mass="16049">MLAAVAIGTAAVAMPSPAEAQQRTVVKERGNRTVVVQRGNGVRERTVLNRRGNVVRQNVRVNRPIQRNVRIAQPAYQYRSWQRGQRFNRAFAPNYRQIDYRTYRQRGLYAPPRGYQWVQSGNDAVLVALASGLIGAVIGGVVF</sequence>
<dbReference type="OrthoDB" id="9808839at2"/>
<evidence type="ECO:0008006" key="3">
    <source>
        <dbReference type="Google" id="ProtNLM"/>
    </source>
</evidence>